<dbReference type="Proteomes" id="UP001438707">
    <property type="component" value="Unassembled WGS sequence"/>
</dbReference>
<keyword evidence="3" id="KW-1185">Reference proteome</keyword>
<proteinExistence type="predicted"/>
<name>A0AAW1RBU6_9CHLO</name>
<protein>
    <submittedName>
        <fullName evidence="2">Uncharacterized protein</fullName>
    </submittedName>
</protein>
<organism evidence="2 3">
    <name type="scientific">Apatococcus lobatus</name>
    <dbReference type="NCBI Taxonomy" id="904363"/>
    <lineage>
        <taxon>Eukaryota</taxon>
        <taxon>Viridiplantae</taxon>
        <taxon>Chlorophyta</taxon>
        <taxon>core chlorophytes</taxon>
        <taxon>Trebouxiophyceae</taxon>
        <taxon>Chlorellales</taxon>
        <taxon>Chlorellaceae</taxon>
        <taxon>Apatococcus</taxon>
    </lineage>
</organism>
<feature type="compositionally biased region" description="Polar residues" evidence="1">
    <location>
        <begin position="268"/>
        <end position="290"/>
    </location>
</feature>
<sequence>MHTSQYVSGNALDAVARLAMRHHHVDAQAGSWHLIHSTPVSSCSPEDFLAACDHPAVANVLEWLADSATIPLTASTDGQGSIKLVLAAMYTICKRASISKQELYTPTMYALIWILRSIDSQWFSWAHHTVKDFLKAAELHERYPAPPQRYEDCLSGLIKMQAQLLCRCKWRLAMDWVNDIIPAIEELASCPAQNIFQWLCSLSSDNLAPITPATSEAPAYLLGESACGKAAGAGHHQQDQQCASPASNVTPMQRLQSAKMAPAAASEVVQTSQPGNPSTNPATSFSNSRNRQALAEITSQTCNSGGLNGSYWHAGMRRSHRRNKPRH</sequence>
<evidence type="ECO:0000313" key="2">
    <source>
        <dbReference type="EMBL" id="KAK9831042.1"/>
    </source>
</evidence>
<dbReference type="EMBL" id="JALJOS010000014">
    <property type="protein sequence ID" value="KAK9831042.1"/>
    <property type="molecule type" value="Genomic_DNA"/>
</dbReference>
<comment type="caution">
    <text evidence="2">The sequence shown here is derived from an EMBL/GenBank/DDBJ whole genome shotgun (WGS) entry which is preliminary data.</text>
</comment>
<reference evidence="2 3" key="1">
    <citation type="journal article" date="2024" name="Nat. Commun.">
        <title>Phylogenomics reveals the evolutionary origins of lichenization in chlorophyte algae.</title>
        <authorList>
            <person name="Puginier C."/>
            <person name="Libourel C."/>
            <person name="Otte J."/>
            <person name="Skaloud P."/>
            <person name="Haon M."/>
            <person name="Grisel S."/>
            <person name="Petersen M."/>
            <person name="Berrin J.G."/>
            <person name="Delaux P.M."/>
            <person name="Dal Grande F."/>
            <person name="Keller J."/>
        </authorList>
    </citation>
    <scope>NUCLEOTIDE SEQUENCE [LARGE SCALE GENOMIC DNA]</scope>
    <source>
        <strain evidence="2 3">SAG 2145</strain>
    </source>
</reference>
<feature type="region of interest" description="Disordered" evidence="1">
    <location>
        <begin position="253"/>
        <end position="290"/>
    </location>
</feature>
<accession>A0AAW1RBU6</accession>
<dbReference type="AlphaFoldDB" id="A0AAW1RBU6"/>
<feature type="region of interest" description="Disordered" evidence="1">
    <location>
        <begin position="306"/>
        <end position="327"/>
    </location>
</feature>
<evidence type="ECO:0000313" key="3">
    <source>
        <dbReference type="Proteomes" id="UP001438707"/>
    </source>
</evidence>
<evidence type="ECO:0000256" key="1">
    <source>
        <dbReference type="SAM" id="MobiDB-lite"/>
    </source>
</evidence>
<feature type="compositionally biased region" description="Basic residues" evidence="1">
    <location>
        <begin position="315"/>
        <end position="327"/>
    </location>
</feature>
<gene>
    <name evidence="2" type="ORF">WJX74_000938</name>
</gene>